<dbReference type="SUPFAM" id="SSF53850">
    <property type="entry name" value="Periplasmic binding protein-like II"/>
    <property type="match status" value="1"/>
</dbReference>
<reference evidence="1 2" key="1">
    <citation type="journal article" date="2017" name="Antonie Van Leeuwenhoek">
        <title>Rhizobium rhizosphaerae sp. nov., a novel species isolated from rice rhizosphere.</title>
        <authorList>
            <person name="Zhao J.J."/>
            <person name="Zhang J."/>
            <person name="Zhang R.J."/>
            <person name="Zhang C.W."/>
            <person name="Yin H.Q."/>
            <person name="Zhang X.X."/>
        </authorList>
    </citation>
    <scope>NUCLEOTIDE SEQUENCE [LARGE SCALE GENOMIC DNA]</scope>
    <source>
        <strain evidence="1 2">RD15</strain>
    </source>
</reference>
<protein>
    <recommendedName>
        <fullName evidence="3">LysR family transcriptional regulator</fullName>
    </recommendedName>
</protein>
<name>A0ABX3PF05_9HYPH</name>
<comment type="caution">
    <text evidence="1">The sequence shown here is derived from an EMBL/GenBank/DDBJ whole genome shotgun (WGS) entry which is preliminary data.</text>
</comment>
<dbReference type="Proteomes" id="UP000192652">
    <property type="component" value="Unassembled WGS sequence"/>
</dbReference>
<accession>A0ABX3PF05</accession>
<keyword evidence="2" id="KW-1185">Reference proteome</keyword>
<evidence type="ECO:0000313" key="1">
    <source>
        <dbReference type="EMBL" id="OQP86590.1"/>
    </source>
</evidence>
<organism evidence="1 2">
    <name type="scientific">Xaviernesmea rhizosphaerae</name>
    <dbReference type="NCBI Taxonomy" id="1672749"/>
    <lineage>
        <taxon>Bacteria</taxon>
        <taxon>Pseudomonadati</taxon>
        <taxon>Pseudomonadota</taxon>
        <taxon>Alphaproteobacteria</taxon>
        <taxon>Hyphomicrobiales</taxon>
        <taxon>Rhizobiaceae</taxon>
        <taxon>Rhizobium/Agrobacterium group</taxon>
        <taxon>Xaviernesmea</taxon>
    </lineage>
</organism>
<dbReference type="EMBL" id="MSPX01000006">
    <property type="protein sequence ID" value="OQP86590.1"/>
    <property type="molecule type" value="Genomic_DNA"/>
</dbReference>
<dbReference type="Gene3D" id="3.40.190.290">
    <property type="match status" value="1"/>
</dbReference>
<evidence type="ECO:0000313" key="2">
    <source>
        <dbReference type="Proteomes" id="UP000192652"/>
    </source>
</evidence>
<sequence length="59" mass="6658">MISYQARKLVDQGLLKPVLEEFERPASPVHLLYLPNGLLPLKLRTFLDFAAPRLRAALG</sequence>
<gene>
    <name evidence="1" type="ORF">BTR14_09040</name>
</gene>
<proteinExistence type="predicted"/>
<evidence type="ECO:0008006" key="3">
    <source>
        <dbReference type="Google" id="ProtNLM"/>
    </source>
</evidence>